<evidence type="ECO:0000313" key="9">
    <source>
        <dbReference type="Proteomes" id="UP000182192"/>
    </source>
</evidence>
<evidence type="ECO:0000256" key="6">
    <source>
        <dbReference type="HAMAP-Rule" id="MF_00337"/>
    </source>
</evidence>
<comment type="subunit">
    <text evidence="6">Heterooligomer composed of large and small subunits.</text>
</comment>
<dbReference type="PANTHER" id="PTHR34137:SF1">
    <property type="entry name" value="EXODEOXYRIBONUCLEASE 7 SMALL SUBUNIT"/>
    <property type="match status" value="1"/>
</dbReference>
<keyword evidence="3 6" id="KW-0540">Nuclease</keyword>
<organism evidence="8 9">
    <name type="scientific">Ruminococcus albus</name>
    <dbReference type="NCBI Taxonomy" id="1264"/>
    <lineage>
        <taxon>Bacteria</taxon>
        <taxon>Bacillati</taxon>
        <taxon>Bacillota</taxon>
        <taxon>Clostridia</taxon>
        <taxon>Eubacteriales</taxon>
        <taxon>Oscillospiraceae</taxon>
        <taxon>Ruminococcus</taxon>
    </lineage>
</organism>
<dbReference type="EMBL" id="FOAT01000001">
    <property type="protein sequence ID" value="SEK25514.1"/>
    <property type="molecule type" value="Genomic_DNA"/>
</dbReference>
<sequence>MTFEENLQRLEEIVAQLESDKLPLDKALELYKEGVGLTADSKKALENAKLTVKTMNGENTDD</sequence>
<dbReference type="Pfam" id="PF02609">
    <property type="entry name" value="Exonuc_VII_S"/>
    <property type="match status" value="1"/>
</dbReference>
<dbReference type="Proteomes" id="UP000182192">
    <property type="component" value="Unassembled WGS sequence"/>
</dbReference>
<keyword evidence="4 6" id="KW-0378">Hydrolase</keyword>
<dbReference type="PIRSF" id="PIRSF006488">
    <property type="entry name" value="Exonuc_VII_S"/>
    <property type="match status" value="1"/>
</dbReference>
<dbReference type="InterPro" id="IPR003761">
    <property type="entry name" value="Exonuc_VII_S"/>
</dbReference>
<dbReference type="Proteomes" id="UP000186015">
    <property type="component" value="Unassembled WGS sequence"/>
</dbReference>
<dbReference type="SUPFAM" id="SSF116842">
    <property type="entry name" value="XseB-like"/>
    <property type="match status" value="1"/>
</dbReference>
<dbReference type="RefSeq" id="WP_074828573.1">
    <property type="nucleotide sequence ID" value="NZ_FOAT01000001.1"/>
</dbReference>
<dbReference type="HAMAP" id="MF_00337">
    <property type="entry name" value="Exonuc_7_S"/>
    <property type="match status" value="1"/>
</dbReference>
<keyword evidence="2 6" id="KW-0963">Cytoplasm</keyword>
<dbReference type="eggNOG" id="COG1722">
    <property type="taxonomic scope" value="Bacteria"/>
</dbReference>
<evidence type="ECO:0000256" key="3">
    <source>
        <dbReference type="ARBA" id="ARBA00022722"/>
    </source>
</evidence>
<comment type="catalytic activity">
    <reaction evidence="6">
        <text>Exonucleolytic cleavage in either 5'- to 3'- or 3'- to 5'-direction to yield nucleoside 5'-phosphates.</text>
        <dbReference type="EC" id="3.1.11.6"/>
    </reaction>
</comment>
<comment type="subcellular location">
    <subcellularLocation>
        <location evidence="6">Cytoplasm</location>
    </subcellularLocation>
</comment>
<dbReference type="AlphaFoldDB" id="A0A1I1E207"/>
<dbReference type="GO" id="GO:0009318">
    <property type="term" value="C:exodeoxyribonuclease VII complex"/>
    <property type="evidence" value="ECO:0007669"/>
    <property type="project" value="UniProtKB-UniRule"/>
</dbReference>
<evidence type="ECO:0000256" key="2">
    <source>
        <dbReference type="ARBA" id="ARBA00022490"/>
    </source>
</evidence>
<name>A0A1I1E207_RUMAL</name>
<dbReference type="EMBL" id="FOKQ01000003">
    <property type="protein sequence ID" value="SFB81211.1"/>
    <property type="molecule type" value="Genomic_DNA"/>
</dbReference>
<evidence type="ECO:0000256" key="4">
    <source>
        <dbReference type="ARBA" id="ARBA00022801"/>
    </source>
</evidence>
<gene>
    <name evidence="6" type="primary">xseB</name>
    <name evidence="8" type="ORF">SAMN02910406_00612</name>
    <name evidence="7" type="ORF">SAMN05216469_101275</name>
</gene>
<keyword evidence="5 6" id="KW-0269">Exonuclease</keyword>
<dbReference type="EC" id="3.1.11.6" evidence="6"/>
<protein>
    <recommendedName>
        <fullName evidence="6">Exodeoxyribonuclease 7 small subunit</fullName>
        <ecNumber evidence="6">3.1.11.6</ecNumber>
    </recommendedName>
    <alternativeName>
        <fullName evidence="6">Exodeoxyribonuclease VII small subunit</fullName>
        <shortName evidence="6">Exonuclease VII small subunit</shortName>
    </alternativeName>
</protein>
<proteinExistence type="inferred from homology"/>
<comment type="similarity">
    <text evidence="1 6">Belongs to the XseB family.</text>
</comment>
<evidence type="ECO:0000313" key="8">
    <source>
        <dbReference type="EMBL" id="SFB81211.1"/>
    </source>
</evidence>
<dbReference type="GO" id="GO:0006308">
    <property type="term" value="P:DNA catabolic process"/>
    <property type="evidence" value="ECO:0007669"/>
    <property type="project" value="UniProtKB-UniRule"/>
</dbReference>
<evidence type="ECO:0000256" key="5">
    <source>
        <dbReference type="ARBA" id="ARBA00022839"/>
    </source>
</evidence>
<dbReference type="GO" id="GO:0008855">
    <property type="term" value="F:exodeoxyribonuclease VII activity"/>
    <property type="evidence" value="ECO:0007669"/>
    <property type="project" value="UniProtKB-UniRule"/>
</dbReference>
<evidence type="ECO:0000256" key="1">
    <source>
        <dbReference type="ARBA" id="ARBA00009998"/>
    </source>
</evidence>
<accession>A0A1I1E207</accession>
<dbReference type="GO" id="GO:0005829">
    <property type="term" value="C:cytosol"/>
    <property type="evidence" value="ECO:0007669"/>
    <property type="project" value="TreeGrafter"/>
</dbReference>
<reference evidence="9 10" key="1">
    <citation type="submission" date="2016-10" db="EMBL/GenBank/DDBJ databases">
        <authorList>
            <person name="de Groot N.N."/>
        </authorList>
    </citation>
    <scope>NUCLEOTIDE SEQUENCE [LARGE SCALE GENOMIC DNA]</scope>
    <source>
        <strain evidence="8 9">AR67</strain>
        <strain evidence="7 10">KH2T6</strain>
    </source>
</reference>
<evidence type="ECO:0000313" key="10">
    <source>
        <dbReference type="Proteomes" id="UP000186015"/>
    </source>
</evidence>
<dbReference type="OrthoDB" id="49164at2"/>
<dbReference type="PANTHER" id="PTHR34137">
    <property type="entry name" value="EXODEOXYRIBONUCLEASE 7 SMALL SUBUNIT"/>
    <property type="match status" value="1"/>
</dbReference>
<dbReference type="Gene3D" id="1.10.287.1040">
    <property type="entry name" value="Exonuclease VII, small subunit"/>
    <property type="match status" value="1"/>
</dbReference>
<dbReference type="NCBIfam" id="TIGR01280">
    <property type="entry name" value="xseB"/>
    <property type="match status" value="1"/>
</dbReference>
<dbReference type="InterPro" id="IPR037004">
    <property type="entry name" value="Exonuc_VII_ssu_sf"/>
</dbReference>
<comment type="function">
    <text evidence="6">Bidirectionally degrades single-stranded DNA into large acid-insoluble oligonucleotides, which are then degraded further into small acid-soluble oligonucleotides.</text>
</comment>
<evidence type="ECO:0000313" key="7">
    <source>
        <dbReference type="EMBL" id="SEK25514.1"/>
    </source>
</evidence>